<dbReference type="Gene3D" id="2.40.10.120">
    <property type="match status" value="1"/>
</dbReference>
<dbReference type="RefSeq" id="WP_189483519.1">
    <property type="nucleotide sequence ID" value="NZ_BMYR01000010.1"/>
</dbReference>
<dbReference type="PANTHER" id="PTHR43019">
    <property type="entry name" value="SERINE ENDOPROTEASE DEGS"/>
    <property type="match status" value="1"/>
</dbReference>
<dbReference type="Proteomes" id="UP000634667">
    <property type="component" value="Unassembled WGS sequence"/>
</dbReference>
<keyword evidence="3" id="KW-1185">Reference proteome</keyword>
<accession>A0ABQ2WPV9</accession>
<gene>
    <name evidence="2" type="ORF">GCM10008111_24510</name>
</gene>
<dbReference type="PRINTS" id="PR00834">
    <property type="entry name" value="PROTEASES2C"/>
</dbReference>
<reference evidence="3" key="1">
    <citation type="journal article" date="2019" name="Int. J. Syst. Evol. Microbiol.">
        <title>The Global Catalogue of Microorganisms (GCM) 10K type strain sequencing project: providing services to taxonomists for standard genome sequencing and annotation.</title>
        <authorList>
            <consortium name="The Broad Institute Genomics Platform"/>
            <consortium name="The Broad Institute Genome Sequencing Center for Infectious Disease"/>
            <person name="Wu L."/>
            <person name="Ma J."/>
        </authorList>
    </citation>
    <scope>NUCLEOTIDE SEQUENCE [LARGE SCALE GENOMIC DNA]</scope>
    <source>
        <strain evidence="3">KCTC 23723</strain>
    </source>
</reference>
<evidence type="ECO:0000313" key="3">
    <source>
        <dbReference type="Proteomes" id="UP000634667"/>
    </source>
</evidence>
<feature type="chain" id="PRO_5045868023" description="Serine protease" evidence="1">
    <location>
        <begin position="24"/>
        <end position="419"/>
    </location>
</feature>
<sequence length="419" mass="46296">MFFRRLCCSLAFGLLVFTQHTLADNAQQVFNQYQDALLEVQVVENQTQHKAAFGSGFYVAPEWVITNYHVIANRIATPDSYQLMAKMGDAGLQPLEILALDVVNDLALLKAPKHDGLVFTLAEGLPAQGAEVFSLGNPHDLGMVVVPGTYNGLKQQSFYPRLHVTGSINPGMSGGPSVNSVGQVVGVNVATGGNQLGFVVPVAQVQALLAQVPAAPPAVQTLKAQIRSQLLHNQNIMLAPLLEADWQMKTLGKGQIPESIAPYMTCWGRTNTPQTQYELRTSAAFCGQQEEVFLSNQFVTGKIQMQFEWLDGSQLPLLKFNHHYRNRIQQARADNRASPRDVEGFNCRSDIVALNTHPTRVVYCVRAYKEYPDLYDAIYLAATVPNDQFGFISRFSLAGVSKENADAFTRKFMETVVWQ</sequence>
<evidence type="ECO:0000256" key="1">
    <source>
        <dbReference type="SAM" id="SignalP"/>
    </source>
</evidence>
<evidence type="ECO:0000313" key="2">
    <source>
        <dbReference type="EMBL" id="GGW67555.1"/>
    </source>
</evidence>
<dbReference type="InterPro" id="IPR009003">
    <property type="entry name" value="Peptidase_S1_PA"/>
</dbReference>
<keyword evidence="1" id="KW-0732">Signal</keyword>
<proteinExistence type="predicted"/>
<dbReference type="InterPro" id="IPR001940">
    <property type="entry name" value="Peptidase_S1C"/>
</dbReference>
<comment type="caution">
    <text evidence="2">The sequence shown here is derived from an EMBL/GenBank/DDBJ whole genome shotgun (WGS) entry which is preliminary data.</text>
</comment>
<dbReference type="EMBL" id="BMYR01000010">
    <property type="protein sequence ID" value="GGW67555.1"/>
    <property type="molecule type" value="Genomic_DNA"/>
</dbReference>
<dbReference type="PANTHER" id="PTHR43019:SF23">
    <property type="entry name" value="PROTEASE DO-LIKE 5, CHLOROPLASTIC"/>
    <property type="match status" value="1"/>
</dbReference>
<organism evidence="2 3">
    <name type="scientific">Alishewanella tabrizica</name>
    <dbReference type="NCBI Taxonomy" id="671278"/>
    <lineage>
        <taxon>Bacteria</taxon>
        <taxon>Pseudomonadati</taxon>
        <taxon>Pseudomonadota</taxon>
        <taxon>Gammaproteobacteria</taxon>
        <taxon>Alteromonadales</taxon>
        <taxon>Alteromonadaceae</taxon>
        <taxon>Alishewanella</taxon>
    </lineage>
</organism>
<name>A0ABQ2WPV9_9ALTE</name>
<dbReference type="SUPFAM" id="SSF50494">
    <property type="entry name" value="Trypsin-like serine proteases"/>
    <property type="match status" value="1"/>
</dbReference>
<protein>
    <recommendedName>
        <fullName evidence="4">Serine protease</fullName>
    </recommendedName>
</protein>
<dbReference type="Pfam" id="PF13365">
    <property type="entry name" value="Trypsin_2"/>
    <property type="match status" value="1"/>
</dbReference>
<feature type="signal peptide" evidence="1">
    <location>
        <begin position="1"/>
        <end position="23"/>
    </location>
</feature>
<evidence type="ECO:0008006" key="4">
    <source>
        <dbReference type="Google" id="ProtNLM"/>
    </source>
</evidence>